<dbReference type="Proteomes" id="UP000053557">
    <property type="component" value="Unassembled WGS sequence"/>
</dbReference>
<dbReference type="GO" id="GO:0050918">
    <property type="term" value="P:positive chemotaxis"/>
    <property type="evidence" value="ECO:0007669"/>
    <property type="project" value="TreeGrafter"/>
</dbReference>
<feature type="domain" description="Flagellar motor switch protein FliN-like C-terminal" evidence="11">
    <location>
        <begin position="254"/>
        <end position="324"/>
    </location>
</feature>
<name>A0A117SX97_9BACL</name>
<evidence type="ECO:0000256" key="4">
    <source>
        <dbReference type="ARBA" id="ARBA00021898"/>
    </source>
</evidence>
<keyword evidence="13" id="KW-1185">Reference proteome</keyword>
<dbReference type="InterPro" id="IPR036429">
    <property type="entry name" value="SpoA-like_sf"/>
</dbReference>
<keyword evidence="5" id="KW-1003">Cell membrane</keyword>
<keyword evidence="8" id="KW-0472">Membrane</keyword>
<dbReference type="NCBIfam" id="TIGR01397">
    <property type="entry name" value="fliM_switch"/>
    <property type="match status" value="1"/>
</dbReference>
<dbReference type="PRINTS" id="PR00955">
    <property type="entry name" value="FLGMOTORFLIM"/>
</dbReference>
<comment type="similarity">
    <text evidence="3">Belongs to the FliM family.</text>
</comment>
<evidence type="ECO:0000256" key="3">
    <source>
        <dbReference type="ARBA" id="ARBA00011049"/>
    </source>
</evidence>
<reference evidence="12 13" key="1">
    <citation type="submission" date="2015-12" db="EMBL/GenBank/DDBJ databases">
        <title>Draft genome sequence of Acidibacillus ferrooxidans ITV001, isolated from a chalcopyrite acid mine drainage site in Brazil.</title>
        <authorList>
            <person name="Dall'Agnol H."/>
            <person name="Nancucheo I."/>
            <person name="Johnson B."/>
            <person name="Oliveira R."/>
            <person name="Leite L."/>
            <person name="Pylro V."/>
            <person name="Nunes G.L."/>
            <person name="Tzotzos G."/>
            <person name="Fernandes G.R."/>
            <person name="Dutra J."/>
            <person name="Orellana S.C."/>
            <person name="Oliveira G."/>
        </authorList>
    </citation>
    <scope>NUCLEOTIDE SEQUENCE [LARGE SCALE GENOMIC DNA]</scope>
    <source>
        <strain evidence="13">ITV01</strain>
    </source>
</reference>
<gene>
    <name evidence="12" type="ORF">ATW55_11325</name>
</gene>
<keyword evidence="7" id="KW-0283">Flagellar rotation</keyword>
<evidence type="ECO:0000259" key="11">
    <source>
        <dbReference type="Pfam" id="PF01052"/>
    </source>
</evidence>
<sequence>MPDVLSQDEIDALLTALNSGELTADEIRNESDSGRVRVYDFKRAMRFSKEHTRTISGIYENFSRLLTNYFSAQLRTGVQFSVASIDQLPFEEFMGSIAPITVLHVIDVLPLSGKFLLEVPNSASYAMLDRLLGGQGQYQNVGRRMTEIDMMVLERLFSRTMSALATSWADVAQLQFTYDTLEVNPQFTQIANQSDIVLLVTFSIVIGKTSGIMNLCMPHVVLEPLMQRLTSRFAITQRRNDAEAEASREQLRAQLHSVSVDLQVQLGKTVLPTSDLLRLQIGDVIPLDSRVDESLAVAVEDVVKLKGAPGNFRGHYAVRITDQVEEVRYDEQ</sequence>
<comment type="subcellular location">
    <subcellularLocation>
        <location evidence="1">Bacterial flagellum basal body</location>
    </subcellularLocation>
    <subcellularLocation>
        <location evidence="2">Cell membrane</location>
        <topology evidence="2">Peripheral membrane protein</topology>
    </subcellularLocation>
</comment>
<keyword evidence="9" id="KW-0975">Bacterial flagellum</keyword>
<dbReference type="Pfam" id="PF01052">
    <property type="entry name" value="FliMN_C"/>
    <property type="match status" value="1"/>
</dbReference>
<organism evidence="12 13">
    <name type="scientific">Ferroacidibacillus organovorans</name>
    <dbReference type="NCBI Taxonomy" id="1765683"/>
    <lineage>
        <taxon>Bacteria</taxon>
        <taxon>Bacillati</taxon>
        <taxon>Bacillota</taxon>
        <taxon>Bacilli</taxon>
        <taxon>Bacillales</taxon>
        <taxon>Alicyclobacillaceae</taxon>
        <taxon>Ferroacidibacillus</taxon>
    </lineage>
</organism>
<dbReference type="SUPFAM" id="SSF103039">
    <property type="entry name" value="CheC-like"/>
    <property type="match status" value="1"/>
</dbReference>
<comment type="caution">
    <text evidence="12">The sequence shown here is derived from an EMBL/GenBank/DDBJ whole genome shotgun (WGS) entry which is preliminary data.</text>
</comment>
<evidence type="ECO:0000256" key="1">
    <source>
        <dbReference type="ARBA" id="ARBA00004117"/>
    </source>
</evidence>
<dbReference type="GO" id="GO:0005886">
    <property type="term" value="C:plasma membrane"/>
    <property type="evidence" value="ECO:0007669"/>
    <property type="project" value="UniProtKB-SubCell"/>
</dbReference>
<dbReference type="GO" id="GO:0003774">
    <property type="term" value="F:cytoskeletal motor activity"/>
    <property type="evidence" value="ECO:0007669"/>
    <property type="project" value="InterPro"/>
</dbReference>
<evidence type="ECO:0000313" key="13">
    <source>
        <dbReference type="Proteomes" id="UP000053557"/>
    </source>
</evidence>
<proteinExistence type="inferred from homology"/>
<dbReference type="CDD" id="cd17908">
    <property type="entry name" value="FliM"/>
    <property type="match status" value="1"/>
</dbReference>
<dbReference type="Gene3D" id="2.30.330.10">
    <property type="entry name" value="SpoA-like"/>
    <property type="match status" value="1"/>
</dbReference>
<dbReference type="EMBL" id="LPVJ01000060">
    <property type="protein sequence ID" value="KUO95060.1"/>
    <property type="molecule type" value="Genomic_DNA"/>
</dbReference>
<evidence type="ECO:0000256" key="7">
    <source>
        <dbReference type="ARBA" id="ARBA00022779"/>
    </source>
</evidence>
<dbReference type="InterPro" id="IPR028976">
    <property type="entry name" value="CheC-like_sf"/>
</dbReference>
<dbReference type="InterPro" id="IPR001689">
    <property type="entry name" value="Flag_FliM"/>
</dbReference>
<evidence type="ECO:0000256" key="10">
    <source>
        <dbReference type="NCBIfam" id="TIGR01397"/>
    </source>
</evidence>
<dbReference type="PANTHER" id="PTHR30034:SF6">
    <property type="entry name" value="YOP PROTEINS TRANSLOCATION PROTEIN Q"/>
    <property type="match status" value="1"/>
</dbReference>
<dbReference type="RefSeq" id="WP_067718522.1">
    <property type="nucleotide sequence ID" value="NZ_LPVJ01000060.1"/>
</dbReference>
<keyword evidence="6" id="KW-0145">Chemotaxis</keyword>
<dbReference type="OrthoDB" id="9806941at2"/>
<dbReference type="GO" id="GO:0009425">
    <property type="term" value="C:bacterial-type flagellum basal body"/>
    <property type="evidence" value="ECO:0007669"/>
    <property type="project" value="UniProtKB-SubCell"/>
</dbReference>
<accession>A0A117SX97</accession>
<dbReference type="InterPro" id="IPR001543">
    <property type="entry name" value="FliN-like_C"/>
</dbReference>
<evidence type="ECO:0000313" key="12">
    <source>
        <dbReference type="EMBL" id="KUO95060.1"/>
    </source>
</evidence>
<dbReference type="PANTHER" id="PTHR30034">
    <property type="entry name" value="FLAGELLAR MOTOR SWITCH PROTEIN FLIM"/>
    <property type="match status" value="1"/>
</dbReference>
<dbReference type="PIRSF" id="PIRSF002888">
    <property type="entry name" value="FliM"/>
    <property type="match status" value="1"/>
</dbReference>
<dbReference type="GO" id="GO:0071978">
    <property type="term" value="P:bacterial-type flagellum-dependent swarming motility"/>
    <property type="evidence" value="ECO:0007669"/>
    <property type="project" value="TreeGrafter"/>
</dbReference>
<dbReference type="Gene3D" id="3.40.1550.10">
    <property type="entry name" value="CheC-like"/>
    <property type="match status" value="1"/>
</dbReference>
<dbReference type="SUPFAM" id="SSF101801">
    <property type="entry name" value="Surface presentation of antigens (SPOA)"/>
    <property type="match status" value="1"/>
</dbReference>
<protein>
    <recommendedName>
        <fullName evidence="4 10">Flagellar motor switch protein FliM</fullName>
    </recommendedName>
</protein>
<evidence type="ECO:0000256" key="2">
    <source>
        <dbReference type="ARBA" id="ARBA00004202"/>
    </source>
</evidence>
<evidence type="ECO:0000256" key="6">
    <source>
        <dbReference type="ARBA" id="ARBA00022500"/>
    </source>
</evidence>
<evidence type="ECO:0000256" key="5">
    <source>
        <dbReference type="ARBA" id="ARBA00022475"/>
    </source>
</evidence>
<dbReference type="AlphaFoldDB" id="A0A117SX97"/>
<evidence type="ECO:0000256" key="8">
    <source>
        <dbReference type="ARBA" id="ARBA00023136"/>
    </source>
</evidence>
<dbReference type="Pfam" id="PF02154">
    <property type="entry name" value="FliM"/>
    <property type="match status" value="1"/>
</dbReference>
<evidence type="ECO:0000256" key="9">
    <source>
        <dbReference type="ARBA" id="ARBA00023143"/>
    </source>
</evidence>